<dbReference type="eggNOG" id="COG3631">
    <property type="taxonomic scope" value="Bacteria"/>
</dbReference>
<dbReference type="KEGG" id="ade:Adeh_2192"/>
<reference evidence="2 3" key="1">
    <citation type="submission" date="2006-01" db="EMBL/GenBank/DDBJ databases">
        <title>Complete sequence of Anaeromyxobacter dehalogenans 2CP-C.</title>
        <authorList>
            <consortium name="US DOE Joint Genome Institute"/>
            <person name="Copeland A."/>
            <person name="Lucas S."/>
            <person name="Lapidus A."/>
            <person name="Barry K."/>
            <person name="Detter J.C."/>
            <person name="Glavina T."/>
            <person name="Hammon N."/>
            <person name="Israni S."/>
            <person name="Pitluck S."/>
            <person name="Brettin T."/>
            <person name="Bruce D."/>
            <person name="Han C."/>
            <person name="Tapia R."/>
            <person name="Gilna P."/>
            <person name="Kiss H."/>
            <person name="Schmutz J."/>
            <person name="Larimer F."/>
            <person name="Land M."/>
            <person name="Kyrpides N."/>
            <person name="Anderson I."/>
            <person name="Sanford R.A."/>
            <person name="Ritalahti K.M."/>
            <person name="Thomas H.S."/>
            <person name="Kirby J.R."/>
            <person name="Zhulin I.B."/>
            <person name="Loeffler F.E."/>
            <person name="Richardson P."/>
        </authorList>
    </citation>
    <scope>NUCLEOTIDE SEQUENCE [LARGE SCALE GENOMIC DNA]</scope>
    <source>
        <strain evidence="2 3">2CP-C</strain>
    </source>
</reference>
<dbReference type="EMBL" id="CP000251">
    <property type="protein sequence ID" value="ABC81962.1"/>
    <property type="molecule type" value="Genomic_DNA"/>
</dbReference>
<dbReference type="OrthoDB" id="8849037at2"/>
<sequence>MTRDEMDRLVNRHFEQEAQDDLEGVLSTVTEDVQHRCVGSICGPLSGKEAARGFYRQLFADLRGEGVRPIARHYGEDFLVDEAEWTGTIADASFCGLAGWSGRATFRMLHVFELRGERISREELWFDVTALRAQLAPPARAQRADGAAARGAATPG</sequence>
<name>Q2IJY5_ANADE</name>
<dbReference type="InterPro" id="IPR032710">
    <property type="entry name" value="NTF2-like_dom_sf"/>
</dbReference>
<dbReference type="AlphaFoldDB" id="Q2IJY5"/>
<evidence type="ECO:0000313" key="3">
    <source>
        <dbReference type="Proteomes" id="UP000001935"/>
    </source>
</evidence>
<protein>
    <recommendedName>
        <fullName evidence="1">SnoaL-like domain-containing protein</fullName>
    </recommendedName>
</protein>
<dbReference type="Pfam" id="PF12680">
    <property type="entry name" value="SnoaL_2"/>
    <property type="match status" value="1"/>
</dbReference>
<evidence type="ECO:0000313" key="2">
    <source>
        <dbReference type="EMBL" id="ABC81962.1"/>
    </source>
</evidence>
<accession>Q2IJY5</accession>
<gene>
    <name evidence="2" type="ordered locus">Adeh_2192</name>
</gene>
<dbReference type="RefSeq" id="WP_011421244.1">
    <property type="nucleotide sequence ID" value="NC_007760.1"/>
</dbReference>
<dbReference type="Gene3D" id="3.10.450.50">
    <property type="match status" value="1"/>
</dbReference>
<evidence type="ECO:0000259" key="1">
    <source>
        <dbReference type="Pfam" id="PF12680"/>
    </source>
</evidence>
<organism evidence="2 3">
    <name type="scientific">Anaeromyxobacter dehalogenans (strain 2CP-C)</name>
    <dbReference type="NCBI Taxonomy" id="290397"/>
    <lineage>
        <taxon>Bacteria</taxon>
        <taxon>Pseudomonadati</taxon>
        <taxon>Myxococcota</taxon>
        <taxon>Myxococcia</taxon>
        <taxon>Myxococcales</taxon>
        <taxon>Cystobacterineae</taxon>
        <taxon>Anaeromyxobacteraceae</taxon>
        <taxon>Anaeromyxobacter</taxon>
    </lineage>
</organism>
<dbReference type="SUPFAM" id="SSF54427">
    <property type="entry name" value="NTF2-like"/>
    <property type="match status" value="1"/>
</dbReference>
<dbReference type="InterPro" id="IPR037401">
    <property type="entry name" value="SnoaL-like"/>
</dbReference>
<dbReference type="Proteomes" id="UP000001935">
    <property type="component" value="Chromosome"/>
</dbReference>
<feature type="domain" description="SnoaL-like" evidence="1">
    <location>
        <begin position="10"/>
        <end position="121"/>
    </location>
</feature>
<dbReference type="HOGENOM" id="CLU_153046_0_0_7"/>
<proteinExistence type="predicted"/>